<feature type="region of interest" description="Disordered" evidence="2">
    <location>
        <begin position="615"/>
        <end position="691"/>
    </location>
</feature>
<evidence type="ECO:0000313" key="5">
    <source>
        <dbReference type="Proteomes" id="UP000193920"/>
    </source>
</evidence>
<feature type="region of interest" description="Disordered" evidence="2">
    <location>
        <begin position="220"/>
        <end position="245"/>
    </location>
</feature>
<dbReference type="SUPFAM" id="SSF81606">
    <property type="entry name" value="PP2C-like"/>
    <property type="match status" value="1"/>
</dbReference>
<dbReference type="Proteomes" id="UP000193920">
    <property type="component" value="Unassembled WGS sequence"/>
</dbReference>
<feature type="domain" description="PPM-type phosphatase" evidence="3">
    <location>
        <begin position="376"/>
        <end position="783"/>
    </location>
</feature>
<dbReference type="PROSITE" id="PS51746">
    <property type="entry name" value="PPM_2"/>
    <property type="match status" value="1"/>
</dbReference>
<feature type="compositionally biased region" description="Acidic residues" evidence="2">
    <location>
        <begin position="228"/>
        <end position="245"/>
    </location>
</feature>
<dbReference type="SMART" id="SM00332">
    <property type="entry name" value="PP2Cc"/>
    <property type="match status" value="1"/>
</dbReference>
<feature type="compositionally biased region" description="Basic and acidic residues" evidence="2">
    <location>
        <begin position="190"/>
        <end position="199"/>
    </location>
</feature>
<evidence type="ECO:0000256" key="2">
    <source>
        <dbReference type="SAM" id="MobiDB-lite"/>
    </source>
</evidence>
<dbReference type="Pfam" id="PF07228">
    <property type="entry name" value="SpoIIE"/>
    <property type="match status" value="1"/>
</dbReference>
<dbReference type="Gene3D" id="3.60.40.10">
    <property type="entry name" value="PPM-type phosphatase domain"/>
    <property type="match status" value="1"/>
</dbReference>
<dbReference type="PANTHER" id="PTHR12320:SF1">
    <property type="entry name" value="PROTEIN PHOSPHATASE PTC7 HOMOLOG"/>
    <property type="match status" value="1"/>
</dbReference>
<dbReference type="EMBL" id="MCOG01000291">
    <property type="protein sequence ID" value="ORY20413.1"/>
    <property type="molecule type" value="Genomic_DNA"/>
</dbReference>
<dbReference type="GO" id="GO:0004722">
    <property type="term" value="F:protein serine/threonine phosphatase activity"/>
    <property type="evidence" value="ECO:0007669"/>
    <property type="project" value="TreeGrafter"/>
</dbReference>
<dbReference type="InterPro" id="IPR039123">
    <property type="entry name" value="PPTC7"/>
</dbReference>
<accession>A0A1Y2ACZ3</accession>
<dbReference type="AlphaFoldDB" id="A0A1Y2ACZ3"/>
<dbReference type="STRING" id="1754190.A0A1Y2ACZ3"/>
<keyword evidence="1" id="KW-0175">Coiled coil</keyword>
<evidence type="ECO:0000259" key="3">
    <source>
        <dbReference type="PROSITE" id="PS51746"/>
    </source>
</evidence>
<evidence type="ECO:0000313" key="4">
    <source>
        <dbReference type="EMBL" id="ORY20413.1"/>
    </source>
</evidence>
<comment type="caution">
    <text evidence="4">The sequence shown here is derived from an EMBL/GenBank/DDBJ whole genome shotgun (WGS) entry which is preliminary data.</text>
</comment>
<name>A0A1Y2ACZ3_9FUNG</name>
<protein>
    <submittedName>
        <fullName evidence="4">Protein serine/threonine phosphatase 2C</fullName>
    </submittedName>
</protein>
<dbReference type="SMART" id="SM00331">
    <property type="entry name" value="PP2C_SIG"/>
    <property type="match status" value="1"/>
</dbReference>
<gene>
    <name evidence="4" type="ORF">LY90DRAFT_154204</name>
</gene>
<organism evidence="4 5">
    <name type="scientific">Neocallimastix californiae</name>
    <dbReference type="NCBI Taxonomy" id="1754190"/>
    <lineage>
        <taxon>Eukaryota</taxon>
        <taxon>Fungi</taxon>
        <taxon>Fungi incertae sedis</taxon>
        <taxon>Chytridiomycota</taxon>
        <taxon>Chytridiomycota incertae sedis</taxon>
        <taxon>Neocallimastigomycetes</taxon>
        <taxon>Neocallimastigales</taxon>
        <taxon>Neocallimastigaceae</taxon>
        <taxon>Neocallimastix</taxon>
    </lineage>
</organism>
<evidence type="ECO:0000256" key="1">
    <source>
        <dbReference type="SAM" id="Coils"/>
    </source>
</evidence>
<feature type="compositionally biased region" description="Basic and acidic residues" evidence="2">
    <location>
        <begin position="170"/>
        <end position="180"/>
    </location>
</feature>
<keyword evidence="5" id="KW-1185">Reference proteome</keyword>
<feature type="compositionally biased region" description="Basic and acidic residues" evidence="2">
    <location>
        <begin position="632"/>
        <end position="680"/>
    </location>
</feature>
<dbReference type="PANTHER" id="PTHR12320">
    <property type="entry name" value="PROTEIN PHOSPHATASE 2C"/>
    <property type="match status" value="1"/>
</dbReference>
<sequence length="792" mass="89428">MENCQTIKIKSSLNDNNNLRYNFNNKIILNSNNKKKLDLSTESNSDQNLNNIEIKRKKLDNIKTDNLISSILINSKNININKNNKENNPPSNTIKLNPEIKQLKDINHQSQNINNTDMSTTTDNINTEPNTENIAVTIETVDITSESCSVLPTPPQTPKTSYCIPNESNNKAKAEEKSENENEPENESDTESKNNEELKEKAPVIFDYINVSVHDEINNKKSNVVDNSSEEDDDDNEDEDSDEEYEDINIGEEFEEINNSDDITSATNLLSVSNETISRPNSTMTTSSESDPIIPLNNNTFNNSNRNSLGNIVSQNTNSINYNDSTLNSGDSTLIQNSSASSYIDKEDEEMSESSVYLKKFSIYTASASQPKNPRPSGTLPAICKEDCGEDAYFILDQPSFSALGIADGVGGWTFLGYDPSLFAWDLMNCCKECATTNSWPDPQDILVGGYNKVVEKNEIEAGSSTACILTLDKTTGTVYSSNIGDSGFIVIRNGKVVYQTHELQHYFNAPYQLSVLPDEMKNDPINIMDSPNDAIIDQYTVEEGDVIVLGTDGLWDNIFNEEIITKLASSIEKINDIQIQIKQINEKLYQYQLNQKRQQKEPNELKENTENLIQSNKNENKNKNQNNDEVTENKINEDKLKEEKVVEKVDNDVKNENKNENEIVEEEIKTNSDEVKEDNNSDNTDNEVKTEPNKIKDIEHNINKENKKFSLQDINELIKRKEELNNECNRILKEISVKLTLDTREMSRNFDKVSPFSYNAKKCGIIHYGGKFDDITVVVAYIAASEESKLE</sequence>
<dbReference type="InterPro" id="IPR036457">
    <property type="entry name" value="PPM-type-like_dom_sf"/>
</dbReference>
<dbReference type="OrthoDB" id="60843at2759"/>
<reference evidence="4 5" key="1">
    <citation type="submission" date="2016-08" db="EMBL/GenBank/DDBJ databases">
        <title>A Parts List for Fungal Cellulosomes Revealed by Comparative Genomics.</title>
        <authorList>
            <consortium name="DOE Joint Genome Institute"/>
            <person name="Haitjema C.H."/>
            <person name="Gilmore S.P."/>
            <person name="Henske J.K."/>
            <person name="Solomon K.V."/>
            <person name="De Groot R."/>
            <person name="Kuo A."/>
            <person name="Mondo S.J."/>
            <person name="Salamov A.A."/>
            <person name="Labutti K."/>
            <person name="Zhao Z."/>
            <person name="Chiniquy J."/>
            <person name="Barry K."/>
            <person name="Brewer H.M."/>
            <person name="Purvine S.O."/>
            <person name="Wright A.T."/>
            <person name="Boxma B."/>
            <person name="Van Alen T."/>
            <person name="Hackstein J.H."/>
            <person name="Baker S.E."/>
            <person name="Grigoriev I.V."/>
            <person name="O'Malley M.A."/>
        </authorList>
    </citation>
    <scope>NUCLEOTIDE SEQUENCE [LARGE SCALE GENOMIC DNA]</scope>
    <source>
        <strain evidence="4 5">G1</strain>
    </source>
</reference>
<dbReference type="InterPro" id="IPR001932">
    <property type="entry name" value="PPM-type_phosphatase-like_dom"/>
</dbReference>
<proteinExistence type="predicted"/>
<feature type="region of interest" description="Disordered" evidence="2">
    <location>
        <begin position="146"/>
        <end position="199"/>
    </location>
</feature>
<feature type="coiled-coil region" evidence="1">
    <location>
        <begin position="708"/>
        <end position="735"/>
    </location>
</feature>